<dbReference type="SUPFAM" id="SSF55961">
    <property type="entry name" value="Bet v1-like"/>
    <property type="match status" value="1"/>
</dbReference>
<dbReference type="Gene3D" id="3.30.530.20">
    <property type="match status" value="1"/>
</dbReference>
<reference evidence="3 4" key="1">
    <citation type="submission" date="2024-09" db="EMBL/GenBank/DDBJ databases">
        <authorList>
            <person name="Sun Q."/>
            <person name="Mori K."/>
        </authorList>
    </citation>
    <scope>NUCLEOTIDE SEQUENCE [LARGE SCALE GENOMIC DNA]</scope>
    <source>
        <strain evidence="3 4">JCM 3028</strain>
    </source>
</reference>
<keyword evidence="4" id="KW-1185">Reference proteome</keyword>
<feature type="compositionally biased region" description="Polar residues" evidence="1">
    <location>
        <begin position="323"/>
        <end position="337"/>
    </location>
</feature>
<dbReference type="RefSeq" id="WP_344746261.1">
    <property type="nucleotide sequence ID" value="NZ_BAAAWW010000089.1"/>
</dbReference>
<dbReference type="Pfam" id="PF06240">
    <property type="entry name" value="COXG"/>
    <property type="match status" value="1"/>
</dbReference>
<keyword evidence="2" id="KW-1133">Transmembrane helix</keyword>
<keyword evidence="2" id="KW-0812">Transmembrane</keyword>
<proteinExistence type="predicted"/>
<feature type="compositionally biased region" description="Low complexity" evidence="1">
    <location>
        <begin position="204"/>
        <end position="237"/>
    </location>
</feature>
<dbReference type="PANTHER" id="PTHR38588">
    <property type="entry name" value="BLL0334 PROTEIN"/>
    <property type="match status" value="1"/>
</dbReference>
<comment type="caution">
    <text evidence="3">The sequence shown here is derived from an EMBL/GenBank/DDBJ whole genome shotgun (WGS) entry which is preliminary data.</text>
</comment>
<accession>A0ABV5THV5</accession>
<feature type="transmembrane region" description="Helical" evidence="2">
    <location>
        <begin position="357"/>
        <end position="374"/>
    </location>
</feature>
<dbReference type="Proteomes" id="UP001589610">
    <property type="component" value="Unassembled WGS sequence"/>
</dbReference>
<protein>
    <submittedName>
        <fullName evidence="3">SRPBCC family protein</fullName>
    </submittedName>
</protein>
<dbReference type="InterPro" id="IPR010419">
    <property type="entry name" value="CO_DH_gsu"/>
</dbReference>
<feature type="compositionally biased region" description="Basic and acidic residues" evidence="1">
    <location>
        <begin position="249"/>
        <end position="273"/>
    </location>
</feature>
<evidence type="ECO:0000256" key="1">
    <source>
        <dbReference type="SAM" id="MobiDB-lite"/>
    </source>
</evidence>
<sequence>MAMRFEHEFTVPVPVDQAWPVLLDVERIAPCLPGAAVDKVEGDSFTGRMKMRIGPITVTYQGRAAFEKVDEDTRSMTVRASGKEARGPGTAGATVVARLHPDGRNTRVTVDTSFDVTGRPAQFGRGVMAEVGGKLIDRFAANLSRLLGEGPGVETAAETTSGTAGVGGWSAPPAQAPDDDVPAISETWGPGPARPADADGSPESTGPAAVSPAPAASTGPAGSTASGAESPGTTASAFPGPAGSTGHGSEGHGSEGHEGGEDHGGREGREGREGMAPGAAAFGLGGPGGPEGLDGPGIPGGPGRHLSAVPTPPGLAVGEEAASRQSHPAGTSRTSLSPDEEALNLLEVAGLPLLKRVAPLVAALTGIVLLAWLIRRALRR</sequence>
<dbReference type="PANTHER" id="PTHR38588:SF1">
    <property type="entry name" value="BLL0334 PROTEIN"/>
    <property type="match status" value="1"/>
</dbReference>
<evidence type="ECO:0000313" key="3">
    <source>
        <dbReference type="EMBL" id="MFB9678602.1"/>
    </source>
</evidence>
<evidence type="ECO:0000256" key="2">
    <source>
        <dbReference type="SAM" id="Phobius"/>
    </source>
</evidence>
<organism evidence="3 4">
    <name type="scientific">Streptosporangium vulgare</name>
    <dbReference type="NCBI Taxonomy" id="46190"/>
    <lineage>
        <taxon>Bacteria</taxon>
        <taxon>Bacillati</taxon>
        <taxon>Actinomycetota</taxon>
        <taxon>Actinomycetes</taxon>
        <taxon>Streptosporangiales</taxon>
        <taxon>Streptosporangiaceae</taxon>
        <taxon>Streptosporangium</taxon>
    </lineage>
</organism>
<feature type="region of interest" description="Disordered" evidence="1">
    <location>
        <begin position="153"/>
        <end position="338"/>
    </location>
</feature>
<feature type="compositionally biased region" description="Low complexity" evidence="1">
    <location>
        <begin position="153"/>
        <end position="163"/>
    </location>
</feature>
<dbReference type="InterPro" id="IPR023393">
    <property type="entry name" value="START-like_dom_sf"/>
</dbReference>
<dbReference type="CDD" id="cd07823">
    <property type="entry name" value="SRPBCC_5"/>
    <property type="match status" value="1"/>
</dbReference>
<dbReference type="EMBL" id="JBHMBS010000011">
    <property type="protein sequence ID" value="MFB9678602.1"/>
    <property type="molecule type" value="Genomic_DNA"/>
</dbReference>
<keyword evidence="2" id="KW-0472">Membrane</keyword>
<feature type="compositionally biased region" description="Gly residues" evidence="1">
    <location>
        <begin position="283"/>
        <end position="303"/>
    </location>
</feature>
<name>A0ABV5THV5_9ACTN</name>
<evidence type="ECO:0000313" key="4">
    <source>
        <dbReference type="Proteomes" id="UP001589610"/>
    </source>
</evidence>
<gene>
    <name evidence="3" type="ORF">ACFFRH_24235</name>
</gene>